<name>A0A4Y9T464_9BURK</name>
<comment type="caution">
    <text evidence="2">The sequence shown here is derived from an EMBL/GenBank/DDBJ whole genome shotgun (WGS) entry which is preliminary data.</text>
</comment>
<gene>
    <name evidence="2" type="ORF">E4O92_02400</name>
</gene>
<sequence length="655" mass="72078">MHAAADLSKRVERAALLRRVPSWIAGVLPWCALLCAPGIVGWVAWSAWDAARLRKRIKAEWMRWLDDAVPELEDSTALLVQADTPLARLQQQRLLTRLAGVVTSLELKRISRQRVSGGYAAVLISVAAAGLTWGWGGLKPTVPSQVEKATAGAAVSPRSELLVRITPPKYTGVEPIESAPRDLQAPEASVVEWCLKNPAAVDESVELSDGQVLKPGRECARWSATESVFWRWNGARYTLRVTPDQPPQVIVSEPAEMVHELAPDAKSAAMAIEVRDDYQVARATLHLTLARGSGENIRFSDREMPLPASNDPRVRRWSKQWTLADLGMEPGDELYFFVRATDNAQREHTVQSPTYTLRLPAPAAAEEEASSALPTLVKPESLRSQRQIIIDTEQLVADIKARKPNAATVRERSESIAADQATLRRRYGQFLGEESTLFGGEDHDDDHGGGKQDVLHQFGHAHDQAENATLFDEATKKVLRRALAAMWDAEKALRAITPATALPPEYKALDAIKELQQADRIYLHKTAFTPPAIKEEKRLSGDVVGAASYKREQGAAAETIPSQVRELVQALSADGPLPALWTRTAHDWVREHIASEEQRLGAQRAIQDVADGCVPCRATLRAWLRGAVPQAPALLQPKPVAETPFTRAWRSGGKK</sequence>
<keyword evidence="1" id="KW-0472">Membrane</keyword>
<reference evidence="2 3" key="1">
    <citation type="submission" date="2019-03" db="EMBL/GenBank/DDBJ databases">
        <title>Draft genome of Massilia hortus sp. nov., a novel bacterial species of the Oxalobacteraceae family.</title>
        <authorList>
            <person name="Peta V."/>
            <person name="Raths R."/>
            <person name="Bucking H."/>
        </authorList>
    </citation>
    <scope>NUCLEOTIDE SEQUENCE [LARGE SCALE GENOMIC DNA]</scope>
    <source>
        <strain evidence="2 3">ONC3</strain>
    </source>
</reference>
<protein>
    <recommendedName>
        <fullName evidence="4">DUF4175 domain-containing protein</fullName>
    </recommendedName>
</protein>
<evidence type="ECO:0008006" key="4">
    <source>
        <dbReference type="Google" id="ProtNLM"/>
    </source>
</evidence>
<feature type="transmembrane region" description="Helical" evidence="1">
    <location>
        <begin position="117"/>
        <end position="136"/>
    </location>
</feature>
<keyword evidence="1" id="KW-1133">Transmembrane helix</keyword>
<dbReference type="Proteomes" id="UP000297258">
    <property type="component" value="Unassembled WGS sequence"/>
</dbReference>
<keyword evidence="1" id="KW-0812">Transmembrane</keyword>
<evidence type="ECO:0000256" key="1">
    <source>
        <dbReference type="SAM" id="Phobius"/>
    </source>
</evidence>
<keyword evidence="3" id="KW-1185">Reference proteome</keyword>
<dbReference type="AlphaFoldDB" id="A0A4Y9T464"/>
<dbReference type="RefSeq" id="WP_135188153.1">
    <property type="nucleotide sequence ID" value="NZ_SPUM01000013.1"/>
</dbReference>
<accession>A0A4Y9T464</accession>
<dbReference type="OrthoDB" id="780137at2"/>
<evidence type="ECO:0000313" key="2">
    <source>
        <dbReference type="EMBL" id="TFW35224.1"/>
    </source>
</evidence>
<feature type="transmembrane region" description="Helical" evidence="1">
    <location>
        <begin position="27"/>
        <end position="48"/>
    </location>
</feature>
<dbReference type="EMBL" id="SPUM01000013">
    <property type="protein sequence ID" value="TFW35224.1"/>
    <property type="molecule type" value="Genomic_DNA"/>
</dbReference>
<evidence type="ECO:0000313" key="3">
    <source>
        <dbReference type="Proteomes" id="UP000297258"/>
    </source>
</evidence>
<proteinExistence type="predicted"/>
<organism evidence="2 3">
    <name type="scientific">Massilia horti</name>
    <dbReference type="NCBI Taxonomy" id="2562153"/>
    <lineage>
        <taxon>Bacteria</taxon>
        <taxon>Pseudomonadati</taxon>
        <taxon>Pseudomonadota</taxon>
        <taxon>Betaproteobacteria</taxon>
        <taxon>Burkholderiales</taxon>
        <taxon>Oxalobacteraceae</taxon>
        <taxon>Telluria group</taxon>
        <taxon>Massilia</taxon>
    </lineage>
</organism>